<dbReference type="CDD" id="cd21173">
    <property type="entry name" value="NucC-like"/>
    <property type="match status" value="1"/>
</dbReference>
<organism evidence="2 3">
    <name type="scientific">Acetobacter peroxydans</name>
    <dbReference type="NCBI Taxonomy" id="104098"/>
    <lineage>
        <taxon>Bacteria</taxon>
        <taxon>Pseudomonadati</taxon>
        <taxon>Pseudomonadota</taxon>
        <taxon>Alphaproteobacteria</taxon>
        <taxon>Acetobacterales</taxon>
        <taxon>Acetobacteraceae</taxon>
        <taxon>Acetobacter</taxon>
    </lineage>
</organism>
<proteinExistence type="predicted"/>
<feature type="domain" description="DUF6602" evidence="1">
    <location>
        <begin position="21"/>
        <end position="122"/>
    </location>
</feature>
<reference evidence="2 3" key="1">
    <citation type="submission" date="2019-06" db="EMBL/GenBank/DDBJ databases">
        <title>Whole genome shotgun sequence of Acetobacter peroxydans NBRC 13755.</title>
        <authorList>
            <person name="Hosoyama A."/>
            <person name="Uohara A."/>
            <person name="Ohji S."/>
            <person name="Ichikawa N."/>
        </authorList>
    </citation>
    <scope>NUCLEOTIDE SEQUENCE [LARGE SCALE GENOMIC DNA]</scope>
    <source>
        <strain evidence="2 3">NBRC 13755</strain>
    </source>
</reference>
<dbReference type="AlphaFoldDB" id="A0A4Y3TTG3"/>
<evidence type="ECO:0000259" key="1">
    <source>
        <dbReference type="Pfam" id="PF20247"/>
    </source>
</evidence>
<dbReference type="Pfam" id="PF20247">
    <property type="entry name" value="DUF6602"/>
    <property type="match status" value="1"/>
</dbReference>
<dbReference type="Proteomes" id="UP000317730">
    <property type="component" value="Unassembled WGS sequence"/>
</dbReference>
<dbReference type="InterPro" id="IPR046537">
    <property type="entry name" value="DUF6602"/>
</dbReference>
<name>A0A4Y3TTG3_9PROT</name>
<evidence type="ECO:0000313" key="3">
    <source>
        <dbReference type="Proteomes" id="UP000317730"/>
    </source>
</evidence>
<dbReference type="OrthoDB" id="3765434at2"/>
<gene>
    <name evidence="2" type="ORF">APE01nite_14930</name>
</gene>
<evidence type="ECO:0000313" key="2">
    <source>
        <dbReference type="EMBL" id="GEB85696.1"/>
    </source>
</evidence>
<dbReference type="RefSeq" id="WP_141376179.1">
    <property type="nucleotide sequence ID" value="NZ_BAPL01000012.1"/>
</dbReference>
<accession>A0A4Y3TTG3</accession>
<keyword evidence="3" id="KW-1185">Reference proteome</keyword>
<protein>
    <recommendedName>
        <fullName evidence="1">DUF6602 domain-containing protein</fullName>
    </recommendedName>
</protein>
<dbReference type="EMBL" id="BJMV01000007">
    <property type="protein sequence ID" value="GEB85696.1"/>
    <property type="molecule type" value="Genomic_DNA"/>
</dbReference>
<sequence>MDVRKIFKAASDKLMAEFVQSGEIHHQGGKGTLREDAFSDFLSKQLPSRYAIGRGEVINSENFTSGQIDLIIHDPFYCPKIVSSPSHSVFPIESIYGAISIKSTLNSTQLQEAYQNIESFHKIVIRKPFTIGGNGFQSGISYPHPVTAVVAYKTDRSLEAISEQVRKLDKNIEDITCRPDFICVLEKGIIGPRNILRGDFNYFQLPSDITDLCSLRKTGRHTLLKVYLQLLREINKITLRPLDLENYENMPQIVGPFRVRRHDSFARLENDVTPTNATRLTKLAIQTIVEQSVQMTRREVFEAWFGQPMNDPNNTMALDAIVRCFNPRHLPPMSPTYIQERNSGQKPSEEVFHPYQIEIDNIEYFVDFSSLPPNSFEENPDLTFEELMSG</sequence>
<comment type="caution">
    <text evidence="2">The sequence shown here is derived from an EMBL/GenBank/DDBJ whole genome shotgun (WGS) entry which is preliminary data.</text>
</comment>